<dbReference type="CDD" id="cd07812">
    <property type="entry name" value="SRPBCC"/>
    <property type="match status" value="1"/>
</dbReference>
<proteinExistence type="predicted"/>
<evidence type="ECO:0008006" key="3">
    <source>
        <dbReference type="Google" id="ProtNLM"/>
    </source>
</evidence>
<accession>A0A7W7FRU4</accession>
<reference evidence="1 2" key="1">
    <citation type="submission" date="2020-08" db="EMBL/GenBank/DDBJ databases">
        <title>Sequencing the genomes of 1000 actinobacteria strains.</title>
        <authorList>
            <person name="Klenk H.-P."/>
        </authorList>
    </citation>
    <scope>NUCLEOTIDE SEQUENCE [LARGE SCALE GENOMIC DNA]</scope>
    <source>
        <strain evidence="1 2">DSM 44230</strain>
    </source>
</reference>
<dbReference type="Pfam" id="PF10604">
    <property type="entry name" value="Polyketide_cyc2"/>
    <property type="match status" value="1"/>
</dbReference>
<gene>
    <name evidence="1" type="ORF">HNR67_001605</name>
</gene>
<comment type="caution">
    <text evidence="1">The sequence shown here is derived from an EMBL/GenBank/DDBJ whole genome shotgun (WGS) entry which is preliminary data.</text>
</comment>
<protein>
    <recommendedName>
        <fullName evidence="3">SRPBCC family protein</fullName>
    </recommendedName>
</protein>
<dbReference type="RefSeq" id="WP_185001454.1">
    <property type="nucleotide sequence ID" value="NZ_BAAAUI010000006.1"/>
</dbReference>
<dbReference type="Proteomes" id="UP000533598">
    <property type="component" value="Unassembled WGS sequence"/>
</dbReference>
<dbReference type="Gene3D" id="3.30.530.20">
    <property type="match status" value="1"/>
</dbReference>
<dbReference type="SUPFAM" id="SSF55961">
    <property type="entry name" value="Bet v1-like"/>
    <property type="match status" value="1"/>
</dbReference>
<dbReference type="InterPro" id="IPR023393">
    <property type="entry name" value="START-like_dom_sf"/>
</dbReference>
<evidence type="ECO:0000313" key="1">
    <source>
        <dbReference type="EMBL" id="MBB4675487.1"/>
    </source>
</evidence>
<name>A0A7W7FRU4_9PSEU</name>
<keyword evidence="2" id="KW-1185">Reference proteome</keyword>
<dbReference type="AlphaFoldDB" id="A0A7W7FRU4"/>
<dbReference type="InterPro" id="IPR019587">
    <property type="entry name" value="Polyketide_cyclase/dehydratase"/>
</dbReference>
<organism evidence="1 2">
    <name type="scientific">Crossiella cryophila</name>
    <dbReference type="NCBI Taxonomy" id="43355"/>
    <lineage>
        <taxon>Bacteria</taxon>
        <taxon>Bacillati</taxon>
        <taxon>Actinomycetota</taxon>
        <taxon>Actinomycetes</taxon>
        <taxon>Pseudonocardiales</taxon>
        <taxon>Pseudonocardiaceae</taxon>
        <taxon>Crossiella</taxon>
    </lineage>
</organism>
<sequence>MISLDELTFTRRAWLPATPAALYDLVSDVSMIGTWSPIAIGADYDEGAGPRPGAWFSGRNQHGERSWQSRSQVQTAEPGAEFAFVVGGLADGLVRWRWTFTADGPGTVVAQHWQVLRMDERFGDTREAVLGLREVMADSAESTLLALSRWVSEQAA</sequence>
<dbReference type="EMBL" id="JACHMH010000001">
    <property type="protein sequence ID" value="MBB4675487.1"/>
    <property type="molecule type" value="Genomic_DNA"/>
</dbReference>
<evidence type="ECO:0000313" key="2">
    <source>
        <dbReference type="Proteomes" id="UP000533598"/>
    </source>
</evidence>